<gene>
    <name evidence="2" type="ORF">PBLR_15597</name>
</gene>
<evidence type="ECO:0000256" key="1">
    <source>
        <dbReference type="SAM" id="MobiDB-lite"/>
    </source>
</evidence>
<dbReference type="EMBL" id="LS992241">
    <property type="protein sequence ID" value="SYX87167.1"/>
    <property type="molecule type" value="Genomic_DNA"/>
</dbReference>
<accession>A0A383RJF7</accession>
<proteinExistence type="predicted"/>
<evidence type="ECO:0000313" key="3">
    <source>
        <dbReference type="Proteomes" id="UP000304148"/>
    </source>
</evidence>
<sequence length="80" mass="8875">MCVPHILGNCRIVSPLYSVQLDVLWGGTEEKKRECAESEPTNTDDSESSQLGYHNNAKAKVYPHEVGSYNEPHKVNGGMQ</sequence>
<dbReference type="Proteomes" id="UP000304148">
    <property type="component" value="Chromosome"/>
</dbReference>
<protein>
    <submittedName>
        <fullName evidence="2">Uncharacterized protein</fullName>
    </submittedName>
</protein>
<feature type="region of interest" description="Disordered" evidence="1">
    <location>
        <begin position="32"/>
        <end position="57"/>
    </location>
</feature>
<reference evidence="3" key="1">
    <citation type="submission" date="2018-08" db="EMBL/GenBank/DDBJ databases">
        <authorList>
            <person name="Chevrot R."/>
        </authorList>
    </citation>
    <scope>NUCLEOTIDE SEQUENCE [LARGE SCALE GENOMIC DNA]</scope>
</reference>
<dbReference type="AlphaFoldDB" id="A0A383RJF7"/>
<organism evidence="2 3">
    <name type="scientific">Paenibacillus alvei</name>
    <name type="common">Bacillus alvei</name>
    <dbReference type="NCBI Taxonomy" id="44250"/>
    <lineage>
        <taxon>Bacteria</taxon>
        <taxon>Bacillati</taxon>
        <taxon>Bacillota</taxon>
        <taxon>Bacilli</taxon>
        <taxon>Bacillales</taxon>
        <taxon>Paenibacillaceae</taxon>
        <taxon>Paenibacillus</taxon>
    </lineage>
</organism>
<name>A0A383RJF7_PAEAL</name>
<evidence type="ECO:0000313" key="2">
    <source>
        <dbReference type="EMBL" id="SYX87167.1"/>
    </source>
</evidence>